<gene>
    <name evidence="2" type="ORF">UFOPK1433_00033</name>
    <name evidence="3" type="ORF">UFOPK1843_00466</name>
</gene>
<dbReference type="AlphaFoldDB" id="A0A6J6B4C7"/>
<sequence length="187" mass="20018">MPDSLNHPASGPHDVSEVGSTLGYLSFGSILMPTIEAISVRVEVDENTGLVVAVSFEHEGSVLQVSAFAAAKSDELWPEIYDQLIETVTTTGGSIVETVGGFGKQLEATLVTPNETRKLRFIGFDGPRWFLRGAVTGPALTDENAAQNMEDIFRSLVIDRGNSALPPREPLPLKVPEGNFVPPKSGL</sequence>
<proteinExistence type="predicted"/>
<reference evidence="2" key="1">
    <citation type="submission" date="2020-05" db="EMBL/GenBank/DDBJ databases">
        <authorList>
            <person name="Chiriac C."/>
            <person name="Salcher M."/>
            <person name="Ghai R."/>
            <person name="Kavagutti S V."/>
        </authorList>
    </citation>
    <scope>NUCLEOTIDE SEQUENCE</scope>
</reference>
<evidence type="ECO:0000313" key="3">
    <source>
        <dbReference type="EMBL" id="CAB4605363.1"/>
    </source>
</evidence>
<dbReference type="Pfam" id="PF12502">
    <property type="entry name" value="DUF3710"/>
    <property type="match status" value="1"/>
</dbReference>
<dbReference type="InterPro" id="IPR022183">
    <property type="entry name" value="DUF3710"/>
</dbReference>
<accession>A0A6J6B4C7</accession>
<dbReference type="EMBL" id="CAEZSN010000002">
    <property type="protein sequence ID" value="CAB4533219.1"/>
    <property type="molecule type" value="Genomic_DNA"/>
</dbReference>
<protein>
    <submittedName>
        <fullName evidence="2">Unannotated protein</fullName>
    </submittedName>
</protein>
<organism evidence="2">
    <name type="scientific">freshwater metagenome</name>
    <dbReference type="NCBI Taxonomy" id="449393"/>
    <lineage>
        <taxon>unclassified sequences</taxon>
        <taxon>metagenomes</taxon>
        <taxon>ecological metagenomes</taxon>
    </lineage>
</organism>
<name>A0A6J6B4C7_9ZZZZ</name>
<feature type="region of interest" description="Disordered" evidence="1">
    <location>
        <begin position="167"/>
        <end position="187"/>
    </location>
</feature>
<evidence type="ECO:0000256" key="1">
    <source>
        <dbReference type="SAM" id="MobiDB-lite"/>
    </source>
</evidence>
<dbReference type="EMBL" id="CAEZUR010000027">
    <property type="protein sequence ID" value="CAB4605363.1"/>
    <property type="molecule type" value="Genomic_DNA"/>
</dbReference>
<evidence type="ECO:0000313" key="2">
    <source>
        <dbReference type="EMBL" id="CAB4533219.1"/>
    </source>
</evidence>